<feature type="compositionally biased region" description="Acidic residues" evidence="1">
    <location>
        <begin position="858"/>
        <end position="871"/>
    </location>
</feature>
<feature type="region of interest" description="Disordered" evidence="1">
    <location>
        <begin position="858"/>
        <end position="883"/>
    </location>
</feature>
<dbReference type="EMBL" id="MU864351">
    <property type="protein sequence ID" value="KAK4193423.1"/>
    <property type="molecule type" value="Genomic_DNA"/>
</dbReference>
<feature type="region of interest" description="Disordered" evidence="1">
    <location>
        <begin position="187"/>
        <end position="243"/>
    </location>
</feature>
<feature type="compositionally biased region" description="Low complexity" evidence="1">
    <location>
        <begin position="62"/>
        <end position="84"/>
    </location>
</feature>
<feature type="compositionally biased region" description="Polar residues" evidence="1">
    <location>
        <begin position="384"/>
        <end position="395"/>
    </location>
</feature>
<feature type="region of interest" description="Disordered" evidence="1">
    <location>
        <begin position="898"/>
        <end position="917"/>
    </location>
</feature>
<dbReference type="PANTHER" id="PTHR36205:SF1">
    <property type="entry name" value="MAJOR FACILITATOR SUPERFAMILY TRANSPORTER"/>
    <property type="match status" value="1"/>
</dbReference>
<dbReference type="AlphaFoldDB" id="A0AAN6X4W5"/>
<evidence type="ECO:0000256" key="2">
    <source>
        <dbReference type="SAM" id="Phobius"/>
    </source>
</evidence>
<evidence type="ECO:0000256" key="1">
    <source>
        <dbReference type="SAM" id="MobiDB-lite"/>
    </source>
</evidence>
<dbReference type="PANTHER" id="PTHR36205">
    <property type="entry name" value="CHROMOSOME 19, WHOLE GENOME SHOTGUN SEQUENCE"/>
    <property type="match status" value="1"/>
</dbReference>
<feature type="compositionally biased region" description="Basic and acidic residues" evidence="1">
    <location>
        <begin position="405"/>
        <end position="440"/>
    </location>
</feature>
<dbReference type="Pfam" id="PF11885">
    <property type="entry name" value="DUF3405"/>
    <property type="match status" value="1"/>
</dbReference>
<keyword evidence="2" id="KW-0812">Transmembrane</keyword>
<feature type="compositionally biased region" description="Acidic residues" evidence="1">
    <location>
        <begin position="52"/>
        <end position="61"/>
    </location>
</feature>
<reference evidence="3" key="1">
    <citation type="journal article" date="2023" name="Mol. Phylogenet. Evol.">
        <title>Genome-scale phylogeny and comparative genomics of the fungal order Sordariales.</title>
        <authorList>
            <person name="Hensen N."/>
            <person name="Bonometti L."/>
            <person name="Westerberg I."/>
            <person name="Brannstrom I.O."/>
            <person name="Guillou S."/>
            <person name="Cros-Aarteil S."/>
            <person name="Calhoun S."/>
            <person name="Haridas S."/>
            <person name="Kuo A."/>
            <person name="Mondo S."/>
            <person name="Pangilinan J."/>
            <person name="Riley R."/>
            <person name="LaButti K."/>
            <person name="Andreopoulos B."/>
            <person name="Lipzen A."/>
            <person name="Chen C."/>
            <person name="Yan M."/>
            <person name="Daum C."/>
            <person name="Ng V."/>
            <person name="Clum A."/>
            <person name="Steindorff A."/>
            <person name="Ohm R.A."/>
            <person name="Martin F."/>
            <person name="Silar P."/>
            <person name="Natvig D.O."/>
            <person name="Lalanne C."/>
            <person name="Gautier V."/>
            <person name="Ament-Velasquez S.L."/>
            <person name="Kruys A."/>
            <person name="Hutchinson M.I."/>
            <person name="Powell A.J."/>
            <person name="Barry K."/>
            <person name="Miller A.N."/>
            <person name="Grigoriev I.V."/>
            <person name="Debuchy R."/>
            <person name="Gladieux P."/>
            <person name="Hiltunen Thoren M."/>
            <person name="Johannesson H."/>
        </authorList>
    </citation>
    <scope>NUCLEOTIDE SEQUENCE</scope>
    <source>
        <strain evidence="3">PSN309</strain>
    </source>
</reference>
<dbReference type="InterPro" id="IPR021822">
    <property type="entry name" value="DUF3405"/>
</dbReference>
<protein>
    <submittedName>
        <fullName evidence="3">Uncharacterized protein</fullName>
    </submittedName>
</protein>
<reference evidence="3" key="2">
    <citation type="submission" date="2023-05" db="EMBL/GenBank/DDBJ databases">
        <authorList>
            <consortium name="Lawrence Berkeley National Laboratory"/>
            <person name="Steindorff A."/>
            <person name="Hensen N."/>
            <person name="Bonometti L."/>
            <person name="Westerberg I."/>
            <person name="Brannstrom I.O."/>
            <person name="Guillou S."/>
            <person name="Cros-Aarteil S."/>
            <person name="Calhoun S."/>
            <person name="Haridas S."/>
            <person name="Kuo A."/>
            <person name="Mondo S."/>
            <person name="Pangilinan J."/>
            <person name="Riley R."/>
            <person name="Labutti K."/>
            <person name="Andreopoulos B."/>
            <person name="Lipzen A."/>
            <person name="Chen C."/>
            <person name="Yanf M."/>
            <person name="Daum C."/>
            <person name="Ng V."/>
            <person name="Clum A."/>
            <person name="Ohm R."/>
            <person name="Martin F."/>
            <person name="Silar P."/>
            <person name="Natvig D."/>
            <person name="Lalanne C."/>
            <person name="Gautier V."/>
            <person name="Ament-Velasquez S.L."/>
            <person name="Kruys A."/>
            <person name="Hutchinson M.I."/>
            <person name="Powell A.J."/>
            <person name="Barry K."/>
            <person name="Miller A.N."/>
            <person name="Grigoriev I.V."/>
            <person name="Debuchy R."/>
            <person name="Gladieux P."/>
            <person name="Thoren M.H."/>
            <person name="Johannesson H."/>
        </authorList>
    </citation>
    <scope>NUCLEOTIDE SEQUENCE</scope>
    <source>
        <strain evidence="3">PSN309</strain>
    </source>
</reference>
<name>A0AAN6X4W5_9PEZI</name>
<gene>
    <name evidence="3" type="ORF">QBC35DRAFT_527469</name>
</gene>
<organism evidence="3 4">
    <name type="scientific">Podospora australis</name>
    <dbReference type="NCBI Taxonomy" id="1536484"/>
    <lineage>
        <taxon>Eukaryota</taxon>
        <taxon>Fungi</taxon>
        <taxon>Dikarya</taxon>
        <taxon>Ascomycota</taxon>
        <taxon>Pezizomycotina</taxon>
        <taxon>Sordariomycetes</taxon>
        <taxon>Sordariomycetidae</taxon>
        <taxon>Sordariales</taxon>
        <taxon>Podosporaceae</taxon>
        <taxon>Podospora</taxon>
    </lineage>
</organism>
<accession>A0AAN6X4W5</accession>
<feature type="region of interest" description="Disordered" evidence="1">
    <location>
        <begin position="635"/>
        <end position="667"/>
    </location>
</feature>
<keyword evidence="2" id="KW-1133">Transmembrane helix</keyword>
<feature type="region of interest" description="Disordered" evidence="1">
    <location>
        <begin position="384"/>
        <end position="440"/>
    </location>
</feature>
<feature type="transmembrane region" description="Helical" evidence="2">
    <location>
        <begin position="115"/>
        <end position="135"/>
    </location>
</feature>
<feature type="compositionally biased region" description="Acidic residues" evidence="1">
    <location>
        <begin position="203"/>
        <end position="213"/>
    </location>
</feature>
<comment type="caution">
    <text evidence="3">The sequence shown here is derived from an EMBL/GenBank/DDBJ whole genome shotgun (WGS) entry which is preliminary data.</text>
</comment>
<feature type="compositionally biased region" description="Basic residues" evidence="1">
    <location>
        <begin position="28"/>
        <end position="39"/>
    </location>
</feature>
<keyword evidence="4" id="KW-1185">Reference proteome</keyword>
<feature type="region of interest" description="Disordered" evidence="1">
    <location>
        <begin position="1"/>
        <end position="101"/>
    </location>
</feature>
<evidence type="ECO:0000313" key="3">
    <source>
        <dbReference type="EMBL" id="KAK4193423.1"/>
    </source>
</evidence>
<keyword evidence="2" id="KW-0472">Membrane</keyword>
<dbReference type="Proteomes" id="UP001302126">
    <property type="component" value="Unassembled WGS sequence"/>
</dbReference>
<sequence length="917" mass="103855">MGMLTFNFLRPREAALPMYRELDSPSKSKSKTKTRRRQSRSPTKERYSDSESSTDDSDSDLSDVSSTSSPSTDSSRRTSASQTTHMLPKRKPMLQAPSPPRRPARRLLYRLPNKLIRWLCIGMMSTIIIFIYLLVRASQVENKRIAEGKVEKKPIPPPWEQFEFLTRYYGGVRSMVPFAENVPEYPRLAEEGPYNATRPGQQDQEEGDGQEQQEPEKKREAPEPIQVRSVPKSKAFADHTGAGLPNKSDHINECFLDAQKTLKAPSLRYLEGRTHGFPDNIVGSYELLSLPEDICFDRFGRYGPYGYGYSIRKGGLGVGEHGDREGAEAVWGASHEVDFSTVDWADIQRRCYQSNAERYKPLVARAAPPRGFYIGDGLQQTSLLSTRDTTNSTEPSPKVKTVKPTNEHASKPEPTEEETKPTEKKPAEKKPTEEKPKPKGDISRTAVVLRCWDEYVWRPEDILNLRALISELSLVSGGRYDIHLLVQVRNDARHPVWADDDAYRGRINQTVPAEFRGIATLWSETQMLAVYQGVHDLWTRGPDLPVHGSYRGLQMAMQHFAYNHPEYDHFWQWEMDIRYTGHYHDLLSKIESWAKDQPRKGIWERNARFYMPYVHGSWEDFKQMARVQTEHGTISADNIWDKLPGSTKGGGSPAQPQGEKSIWGPQRPLSEKDWFETDQDPVPPTSYEKDKYVWGVGEEADLIALSPIFDPEGTTWKLADDITGYNTTSPNGKPPRRAQIITASRMSRRLLVAMHRHTAFKKQHAFPEMWPATVSLHHGFKAVYAPHPVFVDRAWPPQYMARILNGGKNGASGGGRASVYGDREHNMRGLTWFYNAGFSGNLYKRWMGLKVNNDGGEEFELTEDRSGDDETPGTMRGGEGRMCLPPMLLHPVKEVELPVVEEGGEQGESTSLGDPSA</sequence>
<evidence type="ECO:0000313" key="4">
    <source>
        <dbReference type="Proteomes" id="UP001302126"/>
    </source>
</evidence>
<proteinExistence type="predicted"/>